<reference evidence="2 3" key="1">
    <citation type="journal article" date="2019" name="Int. J. Syst. Evol. Microbiol.">
        <title>The Global Catalogue of Microorganisms (GCM) 10K type strain sequencing project: providing services to taxonomists for standard genome sequencing and annotation.</title>
        <authorList>
            <consortium name="The Broad Institute Genomics Platform"/>
            <consortium name="The Broad Institute Genome Sequencing Center for Infectious Disease"/>
            <person name="Wu L."/>
            <person name="Ma J."/>
        </authorList>
    </citation>
    <scope>NUCLEOTIDE SEQUENCE [LARGE SCALE GENOMIC DNA]</scope>
    <source>
        <strain evidence="2 3">JCM 16013</strain>
    </source>
</reference>
<evidence type="ECO:0000313" key="2">
    <source>
        <dbReference type="EMBL" id="GAA1973587.1"/>
    </source>
</evidence>
<sequence>MPVFTTPGPINAVLDLGVGNTTIVASERGDTAVEVRPADPNNPNDVKAAEATRVTFDDGTLRVVGHKPKWYTSAKKSENVLVRVELPAGSAVRATSPFGDFDLGGSFGAVSLDTAFGEIRVEQAESLNAKTAMGQVDVGHVAGRAEVQTSSGTLRVHRVGGEAVLKNTNGTSHIGRVDGDARVTNANGDIFVDYAAAGVTAKTANGKIRLDHVESGDIEALTAVGTVDVAVLRGVPAHLDVATTIGRVYNELEAGAAPAPGERSVRLRLRSTTSDITVRYAEEG</sequence>
<accession>A0ABN2RRD7</accession>
<gene>
    <name evidence="2" type="ORF">GCM10009838_36840</name>
</gene>
<dbReference type="EMBL" id="BAAAQM010000019">
    <property type="protein sequence ID" value="GAA1973587.1"/>
    <property type="molecule type" value="Genomic_DNA"/>
</dbReference>
<feature type="domain" description="DUF4097" evidence="1">
    <location>
        <begin position="20"/>
        <end position="219"/>
    </location>
</feature>
<name>A0ABN2RRD7_9ACTN</name>
<evidence type="ECO:0000313" key="3">
    <source>
        <dbReference type="Proteomes" id="UP001499854"/>
    </source>
</evidence>
<keyword evidence="3" id="KW-1185">Reference proteome</keyword>
<dbReference type="Pfam" id="PF13349">
    <property type="entry name" value="DUF4097"/>
    <property type="match status" value="1"/>
</dbReference>
<dbReference type="RefSeq" id="WP_344658274.1">
    <property type="nucleotide sequence ID" value="NZ_BAAAQM010000019.1"/>
</dbReference>
<protein>
    <submittedName>
        <fullName evidence="2">DUF4097 family beta strand repeat-containing protein</fullName>
    </submittedName>
</protein>
<dbReference type="InterPro" id="IPR025164">
    <property type="entry name" value="Toastrack_DUF4097"/>
</dbReference>
<organism evidence="2 3">
    <name type="scientific">Catenulispora subtropica</name>
    <dbReference type="NCBI Taxonomy" id="450798"/>
    <lineage>
        <taxon>Bacteria</taxon>
        <taxon>Bacillati</taxon>
        <taxon>Actinomycetota</taxon>
        <taxon>Actinomycetes</taxon>
        <taxon>Catenulisporales</taxon>
        <taxon>Catenulisporaceae</taxon>
        <taxon>Catenulispora</taxon>
    </lineage>
</organism>
<evidence type="ECO:0000259" key="1">
    <source>
        <dbReference type="Pfam" id="PF13349"/>
    </source>
</evidence>
<comment type="caution">
    <text evidence="2">The sequence shown here is derived from an EMBL/GenBank/DDBJ whole genome shotgun (WGS) entry which is preliminary data.</text>
</comment>
<proteinExistence type="predicted"/>
<dbReference type="Proteomes" id="UP001499854">
    <property type="component" value="Unassembled WGS sequence"/>
</dbReference>